<dbReference type="Proteomes" id="UP001165396">
    <property type="component" value="Unassembled WGS sequence"/>
</dbReference>
<evidence type="ECO:0000259" key="5">
    <source>
        <dbReference type="Pfam" id="PF00108"/>
    </source>
</evidence>
<dbReference type="NCBIfam" id="TIGR01930">
    <property type="entry name" value="AcCoA-C-Actrans"/>
    <property type="match status" value="1"/>
</dbReference>
<keyword evidence="3 4" id="KW-0012">Acyltransferase</keyword>
<evidence type="ECO:0000256" key="1">
    <source>
        <dbReference type="ARBA" id="ARBA00010982"/>
    </source>
</evidence>
<dbReference type="SUPFAM" id="SSF53901">
    <property type="entry name" value="Thiolase-like"/>
    <property type="match status" value="2"/>
</dbReference>
<reference evidence="7" key="1">
    <citation type="submission" date="2022-07" db="EMBL/GenBank/DDBJ databases">
        <title>Pseudosulfitobacter sp. strain AP-MA-4, whole genome sequence.</title>
        <authorList>
            <person name="Jiang Y."/>
        </authorList>
    </citation>
    <scope>NUCLEOTIDE SEQUENCE</scope>
    <source>
        <strain evidence="7">AP-MA-4</strain>
    </source>
</reference>
<feature type="domain" description="Thiolase C-terminal" evidence="6">
    <location>
        <begin position="269"/>
        <end position="390"/>
    </location>
</feature>
<dbReference type="Pfam" id="PF02803">
    <property type="entry name" value="Thiolase_C"/>
    <property type="match status" value="1"/>
</dbReference>
<evidence type="ECO:0000256" key="2">
    <source>
        <dbReference type="ARBA" id="ARBA00022679"/>
    </source>
</evidence>
<comment type="caution">
    <text evidence="7">The sequence shown here is derived from an EMBL/GenBank/DDBJ whole genome shotgun (WGS) entry which is preliminary data.</text>
</comment>
<dbReference type="PROSITE" id="PS00099">
    <property type="entry name" value="THIOLASE_3"/>
    <property type="match status" value="1"/>
</dbReference>
<dbReference type="RefSeq" id="WP_258293788.1">
    <property type="nucleotide sequence ID" value="NZ_JANKJG010000003.1"/>
</dbReference>
<evidence type="ECO:0000256" key="3">
    <source>
        <dbReference type="ARBA" id="ARBA00023315"/>
    </source>
</evidence>
<dbReference type="InterPro" id="IPR020617">
    <property type="entry name" value="Thiolase_C"/>
</dbReference>
<feature type="domain" description="Thiolase N-terminal" evidence="5">
    <location>
        <begin position="4"/>
        <end position="260"/>
    </location>
</feature>
<dbReference type="PROSITE" id="PS00737">
    <property type="entry name" value="THIOLASE_2"/>
    <property type="match status" value="1"/>
</dbReference>
<dbReference type="InterPro" id="IPR002155">
    <property type="entry name" value="Thiolase"/>
</dbReference>
<evidence type="ECO:0000259" key="6">
    <source>
        <dbReference type="Pfam" id="PF02803"/>
    </source>
</evidence>
<accession>A0ABT1YZ15</accession>
<keyword evidence="2 4" id="KW-0808">Transferase</keyword>
<dbReference type="PANTHER" id="PTHR18919">
    <property type="entry name" value="ACETYL-COA C-ACYLTRANSFERASE"/>
    <property type="match status" value="1"/>
</dbReference>
<dbReference type="PIRSF" id="PIRSF000429">
    <property type="entry name" value="Ac-CoA_Ac_transf"/>
    <property type="match status" value="1"/>
</dbReference>
<dbReference type="InterPro" id="IPR016039">
    <property type="entry name" value="Thiolase-like"/>
</dbReference>
<dbReference type="InterPro" id="IPR020616">
    <property type="entry name" value="Thiolase_N"/>
</dbReference>
<dbReference type="InterPro" id="IPR020615">
    <property type="entry name" value="Thiolase_acyl_enz_int_AS"/>
</dbReference>
<dbReference type="PANTHER" id="PTHR18919:SF107">
    <property type="entry name" value="ACETYL-COA ACETYLTRANSFERASE, CYTOSOLIC"/>
    <property type="match status" value="1"/>
</dbReference>
<dbReference type="InterPro" id="IPR020610">
    <property type="entry name" value="Thiolase_AS"/>
</dbReference>
<dbReference type="PROSITE" id="PS00098">
    <property type="entry name" value="THIOLASE_1"/>
    <property type="match status" value="1"/>
</dbReference>
<evidence type="ECO:0000313" key="8">
    <source>
        <dbReference type="Proteomes" id="UP001165396"/>
    </source>
</evidence>
<proteinExistence type="inferred from homology"/>
<keyword evidence="8" id="KW-1185">Reference proteome</keyword>
<organism evidence="7 8">
    <name type="scientific">Pseudosulfitobacter koreensis</name>
    <dbReference type="NCBI Taxonomy" id="2968472"/>
    <lineage>
        <taxon>Bacteria</taxon>
        <taxon>Pseudomonadati</taxon>
        <taxon>Pseudomonadota</taxon>
        <taxon>Alphaproteobacteria</taxon>
        <taxon>Rhodobacterales</taxon>
        <taxon>Roseobacteraceae</taxon>
        <taxon>Pseudosulfitobacter</taxon>
    </lineage>
</organism>
<dbReference type="EMBL" id="JANKJG010000003">
    <property type="protein sequence ID" value="MCR8826113.1"/>
    <property type="molecule type" value="Genomic_DNA"/>
</dbReference>
<protein>
    <submittedName>
        <fullName evidence="7">Acetyl-CoA C-acetyltransferase</fullName>
    </submittedName>
</protein>
<dbReference type="Gene3D" id="3.40.47.10">
    <property type="match status" value="2"/>
</dbReference>
<evidence type="ECO:0000256" key="4">
    <source>
        <dbReference type="RuleBase" id="RU003557"/>
    </source>
</evidence>
<gene>
    <name evidence="7" type="ORF">NTA49_06140</name>
</gene>
<name>A0ABT1YZ15_9RHOB</name>
<comment type="similarity">
    <text evidence="1 4">Belongs to the thiolase-like superfamily. Thiolase family.</text>
</comment>
<sequence>MTNVVIASAARTAVGSFTGSFASTPAHDLGAAVLEAIVERAGIDKFEVSETILGQVLTAAQGQNPARQAHINAGLPIESAAWSINQVCGSGLRAIALAAQHIQLGDASIVAAGGQENMSMSPHAANLRMGHKMGDMQYIDTMIRDGLWDAFNGYHMGQTAENVAEKWQINRDQQDEFAVASQNKAEAAQKAGKFQDEIISFIVKGRRGDTVVDSDEYIRHGATMEAMQKLRPAFTKDGSVTAANASGLNDGAAGALLMTADNAEKRGIEPLARIVSYATVGLDPKIMGAGPIFASRKALEKAGWKPEDLDLVEANEAFAAQACAVNKDMGWDPSIVNVNGGAIAIGHPIGASGARILNTLVFEMKRRGAKKGLATLCIGGGMGVAMCVERP</sequence>
<dbReference type="CDD" id="cd00751">
    <property type="entry name" value="thiolase"/>
    <property type="match status" value="1"/>
</dbReference>
<evidence type="ECO:0000313" key="7">
    <source>
        <dbReference type="EMBL" id="MCR8826113.1"/>
    </source>
</evidence>
<dbReference type="Pfam" id="PF00108">
    <property type="entry name" value="Thiolase_N"/>
    <property type="match status" value="1"/>
</dbReference>
<dbReference type="InterPro" id="IPR020613">
    <property type="entry name" value="Thiolase_CS"/>
</dbReference>